<accession>A0ACC2ZYY1</accession>
<evidence type="ECO:0000313" key="1">
    <source>
        <dbReference type="EMBL" id="KAJ9652936.1"/>
    </source>
</evidence>
<sequence>MAKSQLSLLVRQCLHQRVPPEELREMLQYAMKKWKATATDIVANLLSCAFGFCLENDPLVPAYMQVIVTCGHATVSDFISVLIVHWQKSAKKQISESPSYARTLAQIIAEITVLTHNLAMSNNESRSCITLSARWLCTFFRIAANPELKHVADQYSIVVNALHFFLVVNMNTNAGSSVLKAVENSKHDPMNIAIRQAIKESENDFPGISMALLAEAQKHPALAETSQPEIENHHSTTMAALQFEQGITDAQIVPSRTATYTYLYIKLLNSSTIDDTALYTYLSTRYHNSSTLMFNDLLFSSFEVLTKPPQAQDPMYQAQCRIFLHNKLPSILAFIAAAEPMPTEQYMQELWNELSTIGNAESLAAVKRFLHVCILHHLISADAVQSLTGEDASSNSAKALFPKQALVNQVKSNAAIGLRLVDELGKNDGNAGPVAQAIVEVMHGYCVAKETQHQHLRDMATALVRQPTTINSLCMFVQPTYCLAPLCRLLDEWRWDDLHGEGQPIYEEFGSVLLLILTVKFRLGLQNDELGLSSSSGFVAQYLSFGQSEKQLSQMTAEEQKHLEEWINNLYFAEGLSDEVTAHCSAMEFYMMVPTILRQSMMALAKGKLSEESLKGGLDYFLESFLLPSLVSSFAWLAKAAEKDLKSAMIIAQVLTKTPSNPETNRLHQTILDMATGTLREAISHSPDQSQYSDTLNLLASRTHFCLRHEVKDEEMNTWTSQEGGISAQLQRAVADVVAVPSAGLFQPNLLATAVRLRGPGVIIHDFVTLLVQFSANNEFAHLLDVVATITAASDSSIGISLRNSLQLTHARLGDLLKKEGELFATALVHLHRRVELYATVLTPQPTTDDHDLIPVDSVDLGEINLDQLPPPTTAEAQKPAQQDQALQAEQQLSGEDMDQMLNEAANMGSIDDYTQGEDTNMFGMDEYDLTNLEDLDLNMFQ</sequence>
<name>A0ACC2ZYY1_9EURO</name>
<dbReference type="EMBL" id="JAPDRQ010000176">
    <property type="protein sequence ID" value="KAJ9652936.1"/>
    <property type="molecule type" value="Genomic_DNA"/>
</dbReference>
<evidence type="ECO:0000313" key="2">
    <source>
        <dbReference type="Proteomes" id="UP001172386"/>
    </source>
</evidence>
<protein>
    <submittedName>
        <fullName evidence="1">Mediator complex subunit</fullName>
    </submittedName>
</protein>
<dbReference type="Proteomes" id="UP001172386">
    <property type="component" value="Unassembled WGS sequence"/>
</dbReference>
<comment type="caution">
    <text evidence="1">The sequence shown here is derived from an EMBL/GenBank/DDBJ whole genome shotgun (WGS) entry which is preliminary data.</text>
</comment>
<organism evidence="1 2">
    <name type="scientific">Neophaeococcomyces mojaviensis</name>
    <dbReference type="NCBI Taxonomy" id="3383035"/>
    <lineage>
        <taxon>Eukaryota</taxon>
        <taxon>Fungi</taxon>
        <taxon>Dikarya</taxon>
        <taxon>Ascomycota</taxon>
        <taxon>Pezizomycotina</taxon>
        <taxon>Eurotiomycetes</taxon>
        <taxon>Chaetothyriomycetidae</taxon>
        <taxon>Chaetothyriales</taxon>
        <taxon>Chaetothyriales incertae sedis</taxon>
        <taxon>Neophaeococcomyces</taxon>
    </lineage>
</organism>
<gene>
    <name evidence="1" type="primary">NUT1</name>
    <name evidence="1" type="ORF">H2198_007845</name>
</gene>
<keyword evidence="2" id="KW-1185">Reference proteome</keyword>
<proteinExistence type="predicted"/>
<reference evidence="1" key="1">
    <citation type="submission" date="2022-10" db="EMBL/GenBank/DDBJ databases">
        <title>Culturing micro-colonial fungi from biological soil crusts in the Mojave desert and describing Neophaeococcomyces mojavensis, and introducing the new genera and species Taxawa tesnikishii.</title>
        <authorList>
            <person name="Kurbessoian T."/>
            <person name="Stajich J.E."/>
        </authorList>
    </citation>
    <scope>NUCLEOTIDE SEQUENCE</scope>
    <source>
        <strain evidence="1">JES_112</strain>
    </source>
</reference>